<evidence type="ECO:0000256" key="2">
    <source>
        <dbReference type="ARBA" id="ARBA00022801"/>
    </source>
</evidence>
<keyword evidence="2" id="KW-0378">Hydrolase</keyword>
<dbReference type="GO" id="GO:0005524">
    <property type="term" value="F:ATP binding"/>
    <property type="evidence" value="ECO:0007669"/>
    <property type="project" value="UniProtKB-KW"/>
</dbReference>
<proteinExistence type="predicted"/>
<evidence type="ECO:0000313" key="8">
    <source>
        <dbReference type="EMBL" id="KAJ1958103.1"/>
    </source>
</evidence>
<dbReference type="InterPro" id="IPR044742">
    <property type="entry name" value="DEAD/DEAH_RhlB"/>
</dbReference>
<dbReference type="AlphaFoldDB" id="A0A9W8AKX2"/>
<dbReference type="Proteomes" id="UP001150925">
    <property type="component" value="Unassembled WGS sequence"/>
</dbReference>
<evidence type="ECO:0000256" key="3">
    <source>
        <dbReference type="ARBA" id="ARBA00022806"/>
    </source>
</evidence>
<evidence type="ECO:0000259" key="6">
    <source>
        <dbReference type="PROSITE" id="PS51192"/>
    </source>
</evidence>
<keyword evidence="3" id="KW-0347">Helicase</keyword>
<dbReference type="EMBL" id="JANBPY010001837">
    <property type="protein sequence ID" value="KAJ1958103.1"/>
    <property type="molecule type" value="Genomic_DNA"/>
</dbReference>
<dbReference type="SMART" id="SM00487">
    <property type="entry name" value="DEXDc"/>
    <property type="match status" value="1"/>
</dbReference>
<feature type="domain" description="Helicase C-terminal" evidence="7">
    <location>
        <begin position="432"/>
        <end position="584"/>
    </location>
</feature>
<dbReference type="GO" id="GO:0016787">
    <property type="term" value="F:hydrolase activity"/>
    <property type="evidence" value="ECO:0007669"/>
    <property type="project" value="UniProtKB-KW"/>
</dbReference>
<gene>
    <name evidence="8" type="ORF">IWQ62_004956</name>
</gene>
<dbReference type="OrthoDB" id="10256233at2759"/>
<keyword evidence="1" id="KW-0547">Nucleotide-binding</keyword>
<dbReference type="SMART" id="SM00490">
    <property type="entry name" value="HELICc"/>
    <property type="match status" value="1"/>
</dbReference>
<evidence type="ECO:0000256" key="1">
    <source>
        <dbReference type="ARBA" id="ARBA00022741"/>
    </source>
</evidence>
<feature type="region of interest" description="Disordered" evidence="5">
    <location>
        <begin position="53"/>
        <end position="97"/>
    </location>
</feature>
<dbReference type="CDD" id="cd00268">
    <property type="entry name" value="DEADc"/>
    <property type="match status" value="1"/>
</dbReference>
<dbReference type="InterPro" id="IPR027417">
    <property type="entry name" value="P-loop_NTPase"/>
</dbReference>
<reference evidence="8" key="1">
    <citation type="submission" date="2022-07" db="EMBL/GenBank/DDBJ databases">
        <title>Phylogenomic reconstructions and comparative analyses of Kickxellomycotina fungi.</title>
        <authorList>
            <person name="Reynolds N.K."/>
            <person name="Stajich J.E."/>
            <person name="Barry K."/>
            <person name="Grigoriev I.V."/>
            <person name="Crous P."/>
            <person name="Smith M.E."/>
        </authorList>
    </citation>
    <scope>NUCLEOTIDE SEQUENCE</scope>
    <source>
        <strain evidence="8">RSA 1196</strain>
    </source>
</reference>
<name>A0A9W8AKX2_9FUNG</name>
<organism evidence="8 9">
    <name type="scientific">Dispira parvispora</name>
    <dbReference type="NCBI Taxonomy" id="1520584"/>
    <lineage>
        <taxon>Eukaryota</taxon>
        <taxon>Fungi</taxon>
        <taxon>Fungi incertae sedis</taxon>
        <taxon>Zoopagomycota</taxon>
        <taxon>Kickxellomycotina</taxon>
        <taxon>Dimargaritomycetes</taxon>
        <taxon>Dimargaritales</taxon>
        <taxon>Dimargaritaceae</taxon>
        <taxon>Dispira</taxon>
    </lineage>
</organism>
<evidence type="ECO:0000256" key="4">
    <source>
        <dbReference type="ARBA" id="ARBA00022840"/>
    </source>
</evidence>
<keyword evidence="4" id="KW-0067">ATP-binding</keyword>
<dbReference type="GO" id="GO:0003676">
    <property type="term" value="F:nucleic acid binding"/>
    <property type="evidence" value="ECO:0007669"/>
    <property type="project" value="InterPro"/>
</dbReference>
<dbReference type="InterPro" id="IPR011545">
    <property type="entry name" value="DEAD/DEAH_box_helicase_dom"/>
</dbReference>
<sequence>MQTLVNGCMALGSHGQRCALRPLFLSVKPSASRGLQAPFGRYQPLFCRGVHNHVTGSTPRRRLQTDKSSSVRDSTKPRPSYPSELRSSASPTKKPKMRGFIPARFQLEAIPNEGRASNLTHGSKDASKIPSFIELGLSPSLVTALMESVGILGRPTSQSSSEAVLPTEIQALAIPELLRRGDPKFVGPGSPHVLCAAETGSGKTLAYLLPIMHHLKRQEEEAQRQAEASLENQDVTNLAHTAVSPTVAVRKLRHPRALVLVPSRELVDQVVTTCKALSHAVKFRCLGVTYNLARRQLRTQLEASPVDLVVATPSMFFEYQQEGLFSVADLRYVVVDEADTMLNDAGFDQVTTQILQIVNHASQKADRMLQCTMVSATLPKTVVQAIDQLFASKKGSVAPFVKITTPHLHQALPRIRHTFLYPDNYRGSKNLHLLTILREIPQARVLIFCNTKQAAVELTCFLKNRDIPTLTLHGDIRDPKERRAIVQEFTNRDTRPVSTRVKGTVSRVPKLLVCTDIASRGLDTLGVTHVILYEFPTTAIDYLHRAGRTGRCGQKGQIISFVENRDRNLADRIRRATREHSVIQ</sequence>
<dbReference type="InterPro" id="IPR014001">
    <property type="entry name" value="Helicase_ATP-bd"/>
</dbReference>
<feature type="compositionally biased region" description="Basic and acidic residues" evidence="5">
    <location>
        <begin position="63"/>
        <end position="76"/>
    </location>
</feature>
<evidence type="ECO:0000256" key="5">
    <source>
        <dbReference type="SAM" id="MobiDB-lite"/>
    </source>
</evidence>
<dbReference type="Pfam" id="PF00271">
    <property type="entry name" value="Helicase_C"/>
    <property type="match status" value="1"/>
</dbReference>
<accession>A0A9W8AKX2</accession>
<dbReference type="PROSITE" id="PS51192">
    <property type="entry name" value="HELICASE_ATP_BIND_1"/>
    <property type="match status" value="1"/>
</dbReference>
<dbReference type="Gene3D" id="3.40.50.300">
    <property type="entry name" value="P-loop containing nucleotide triphosphate hydrolases"/>
    <property type="match status" value="2"/>
</dbReference>
<dbReference type="PROSITE" id="PS51194">
    <property type="entry name" value="HELICASE_CTER"/>
    <property type="match status" value="1"/>
</dbReference>
<dbReference type="Pfam" id="PF00270">
    <property type="entry name" value="DEAD"/>
    <property type="match status" value="1"/>
</dbReference>
<dbReference type="CDD" id="cd18787">
    <property type="entry name" value="SF2_C_DEAD"/>
    <property type="match status" value="1"/>
</dbReference>
<evidence type="ECO:0000259" key="7">
    <source>
        <dbReference type="PROSITE" id="PS51194"/>
    </source>
</evidence>
<feature type="domain" description="Helicase ATP-binding" evidence="6">
    <location>
        <begin position="184"/>
        <end position="396"/>
    </location>
</feature>
<dbReference type="PANTHER" id="PTHR47960">
    <property type="entry name" value="DEAD-BOX ATP-DEPENDENT RNA HELICASE 50"/>
    <property type="match status" value="1"/>
</dbReference>
<comment type="caution">
    <text evidence="8">The sequence shown here is derived from an EMBL/GenBank/DDBJ whole genome shotgun (WGS) entry which is preliminary data.</text>
</comment>
<evidence type="ECO:0000313" key="9">
    <source>
        <dbReference type="Proteomes" id="UP001150925"/>
    </source>
</evidence>
<keyword evidence="9" id="KW-1185">Reference proteome</keyword>
<dbReference type="GO" id="GO:0004386">
    <property type="term" value="F:helicase activity"/>
    <property type="evidence" value="ECO:0007669"/>
    <property type="project" value="UniProtKB-KW"/>
</dbReference>
<dbReference type="SUPFAM" id="SSF52540">
    <property type="entry name" value="P-loop containing nucleoside triphosphate hydrolases"/>
    <property type="match status" value="1"/>
</dbReference>
<dbReference type="InterPro" id="IPR001650">
    <property type="entry name" value="Helicase_C-like"/>
</dbReference>
<protein>
    <submittedName>
        <fullName evidence="8">Uncharacterized protein</fullName>
    </submittedName>
</protein>